<keyword evidence="3" id="KW-1185">Reference proteome</keyword>
<feature type="transmembrane region" description="Helical" evidence="1">
    <location>
        <begin position="82"/>
        <end position="107"/>
    </location>
</feature>
<evidence type="ECO:0000313" key="2">
    <source>
        <dbReference type="EMBL" id="KAK9128937.1"/>
    </source>
</evidence>
<keyword evidence="1" id="KW-1133">Transmembrane helix</keyword>
<proteinExistence type="predicted"/>
<evidence type="ECO:0000313" key="3">
    <source>
        <dbReference type="Proteomes" id="UP001420932"/>
    </source>
</evidence>
<dbReference type="AlphaFoldDB" id="A0AAP0J740"/>
<accession>A0AAP0J740</accession>
<dbReference type="EMBL" id="JBBNAF010000007">
    <property type="protein sequence ID" value="KAK9128937.1"/>
    <property type="molecule type" value="Genomic_DNA"/>
</dbReference>
<protein>
    <submittedName>
        <fullName evidence="2">Uncharacterized protein</fullName>
    </submittedName>
</protein>
<keyword evidence="1" id="KW-0812">Transmembrane</keyword>
<evidence type="ECO:0000256" key="1">
    <source>
        <dbReference type="SAM" id="Phobius"/>
    </source>
</evidence>
<dbReference type="Proteomes" id="UP001420932">
    <property type="component" value="Unassembled WGS sequence"/>
</dbReference>
<comment type="caution">
    <text evidence="2">The sequence shown here is derived from an EMBL/GenBank/DDBJ whole genome shotgun (WGS) entry which is preliminary data.</text>
</comment>
<gene>
    <name evidence="2" type="ORF">Syun_017734</name>
</gene>
<reference evidence="2 3" key="1">
    <citation type="submission" date="2024-01" db="EMBL/GenBank/DDBJ databases">
        <title>Genome assemblies of Stephania.</title>
        <authorList>
            <person name="Yang L."/>
        </authorList>
    </citation>
    <scope>NUCLEOTIDE SEQUENCE [LARGE SCALE GENOMIC DNA]</scope>
    <source>
        <strain evidence="2">YNDBR</strain>
        <tissue evidence="2">Leaf</tissue>
    </source>
</reference>
<organism evidence="2 3">
    <name type="scientific">Stephania yunnanensis</name>
    <dbReference type="NCBI Taxonomy" id="152371"/>
    <lineage>
        <taxon>Eukaryota</taxon>
        <taxon>Viridiplantae</taxon>
        <taxon>Streptophyta</taxon>
        <taxon>Embryophyta</taxon>
        <taxon>Tracheophyta</taxon>
        <taxon>Spermatophyta</taxon>
        <taxon>Magnoliopsida</taxon>
        <taxon>Ranunculales</taxon>
        <taxon>Menispermaceae</taxon>
        <taxon>Menispermoideae</taxon>
        <taxon>Cissampelideae</taxon>
        <taxon>Stephania</taxon>
    </lineage>
</organism>
<sequence>MEILGLFMLGDSELLSNLGSLDIHRFPDFHGEPHFKPSSTNAEICDEVLRQAGEELLGSEIGQRRKRKRKNKKRHTSELHTLLYLFHLLSIGMNPIVVHVLHCYALSMLY</sequence>
<keyword evidence="1" id="KW-0472">Membrane</keyword>
<name>A0AAP0J740_9MAGN</name>